<dbReference type="Proteomes" id="UP000317265">
    <property type="component" value="Unassembled WGS sequence"/>
</dbReference>
<reference evidence="2 4" key="1">
    <citation type="journal article" date="2019" name="Nat. Microbiol.">
        <title>Expanding anaerobic alkane metabolism in the domain of Archaea.</title>
        <authorList>
            <person name="Wang Y."/>
            <person name="Wegener G."/>
            <person name="Hou J."/>
            <person name="Wang F."/>
            <person name="Xiao X."/>
        </authorList>
    </citation>
    <scope>NUCLEOTIDE SEQUENCE [LARGE SCALE GENOMIC DNA]</scope>
    <source>
        <strain evidence="2">WYZ-LMO11</strain>
    </source>
</reference>
<name>A0A520KFF0_9CREN</name>
<evidence type="ECO:0000313" key="3">
    <source>
        <dbReference type="Proteomes" id="UP000316080"/>
    </source>
</evidence>
<evidence type="ECO:0000313" key="1">
    <source>
        <dbReference type="EMBL" id="RZN56023.1"/>
    </source>
</evidence>
<comment type="caution">
    <text evidence="1">The sequence shown here is derived from an EMBL/GenBank/DDBJ whole genome shotgun (WGS) entry which is preliminary data.</text>
</comment>
<dbReference type="Proteomes" id="UP000316080">
    <property type="component" value="Unassembled WGS sequence"/>
</dbReference>
<organism evidence="1 3">
    <name type="scientific">Thermoproteota archaeon</name>
    <dbReference type="NCBI Taxonomy" id="2056631"/>
    <lineage>
        <taxon>Archaea</taxon>
        <taxon>Thermoproteota</taxon>
    </lineage>
</organism>
<dbReference type="AlphaFoldDB" id="A0A520KFF0"/>
<proteinExistence type="predicted"/>
<reference evidence="1 3" key="2">
    <citation type="journal article" date="2019" name="Nat. Microbiol.">
        <title>Wide diversity of methane and short-chain alkane metabolisms in uncultured archaea.</title>
        <authorList>
            <person name="Borrel G."/>
            <person name="Adam P.S."/>
            <person name="McKay L.J."/>
            <person name="Chen L.X."/>
            <person name="Sierra-Garcia I.N."/>
            <person name="Sieber C.M."/>
            <person name="Letourneur Q."/>
            <person name="Ghozlane A."/>
            <person name="Andersen G.L."/>
            <person name="Li W.J."/>
            <person name="Hallam S.J."/>
            <person name="Muyzer G."/>
            <person name="de Oliveira V.M."/>
            <person name="Inskeep W.P."/>
            <person name="Banfield J.F."/>
            <person name="Gribaldo S."/>
        </authorList>
    </citation>
    <scope>NUCLEOTIDE SEQUENCE [LARGE SCALE GENOMIC DNA]</scope>
    <source>
        <strain evidence="1">Verst-YHS</strain>
    </source>
</reference>
<evidence type="ECO:0000313" key="2">
    <source>
        <dbReference type="EMBL" id="TDA40565.1"/>
    </source>
</evidence>
<protein>
    <submittedName>
        <fullName evidence="1">Uncharacterized protein</fullName>
    </submittedName>
</protein>
<dbReference type="EMBL" id="RXIH01000032">
    <property type="protein sequence ID" value="RZN56023.1"/>
    <property type="molecule type" value="Genomic_DNA"/>
</dbReference>
<sequence length="190" mass="22072">MGSRSRKYSKGERRGFYIIENGRSKFIDLTPFEGIYRDIDVAGKSAFEVNNLLKEFIEKTDVRNKVVVLKVHGELIRGKTSDIDFSYIKNEIMKRGAIYLHLNRSQLRSKEYDIIVSSESDSQKIEEEIFMEVIKGKKFTEERLLSLELPKALFNQLKVQKKEGEVSLDYERRMKEAAIEVLGIKKLLEG</sequence>
<dbReference type="EMBL" id="QNVI01000002">
    <property type="protein sequence ID" value="TDA40565.1"/>
    <property type="molecule type" value="Genomic_DNA"/>
</dbReference>
<evidence type="ECO:0000313" key="4">
    <source>
        <dbReference type="Proteomes" id="UP000317265"/>
    </source>
</evidence>
<accession>A0A520KFF0</accession>
<gene>
    <name evidence="2" type="ORF">DSO09_00390</name>
    <name evidence="1" type="ORF">EF809_04080</name>
</gene>